<gene>
    <name evidence="2" type="ORF">EDC56_0521</name>
</gene>
<keyword evidence="3" id="KW-1185">Reference proteome</keyword>
<dbReference type="Pfam" id="PF01882">
    <property type="entry name" value="DUF58"/>
    <property type="match status" value="1"/>
</dbReference>
<evidence type="ECO:0000313" key="2">
    <source>
        <dbReference type="EMBL" id="ROS05002.1"/>
    </source>
</evidence>
<dbReference type="Proteomes" id="UP000275394">
    <property type="component" value="Unassembled WGS sequence"/>
</dbReference>
<dbReference type="InterPro" id="IPR002881">
    <property type="entry name" value="DUF58"/>
</dbReference>
<accession>A0A3N2DZD8</accession>
<proteinExistence type="predicted"/>
<dbReference type="PANTHER" id="PTHR33608:SF12">
    <property type="entry name" value="DUF58 DOMAIN-CONTAINING PROTEIN"/>
    <property type="match status" value="1"/>
</dbReference>
<dbReference type="EMBL" id="RKHR01000003">
    <property type="protein sequence ID" value="ROS05002.1"/>
    <property type="molecule type" value="Genomic_DNA"/>
</dbReference>
<name>A0A3N2DZD8_9GAMM</name>
<feature type="domain" description="DUF58" evidence="1">
    <location>
        <begin position="59"/>
        <end position="276"/>
    </location>
</feature>
<organism evidence="2 3">
    <name type="scientific">Sinobacterium caligoides</name>
    <dbReference type="NCBI Taxonomy" id="933926"/>
    <lineage>
        <taxon>Bacteria</taxon>
        <taxon>Pseudomonadati</taxon>
        <taxon>Pseudomonadota</taxon>
        <taxon>Gammaproteobacteria</taxon>
        <taxon>Cellvibrionales</taxon>
        <taxon>Spongiibacteraceae</taxon>
        <taxon>Sinobacterium</taxon>
    </lineage>
</organism>
<dbReference type="RefSeq" id="WP_123710951.1">
    <property type="nucleotide sequence ID" value="NZ_RKHR01000003.1"/>
</dbReference>
<comment type="caution">
    <text evidence="2">The sequence shown here is derived from an EMBL/GenBank/DDBJ whole genome shotgun (WGS) entry which is preliminary data.</text>
</comment>
<sequence length="319" mass="36784">MTKNADTSTLLGSTVAWSQLAQLRFAARQLKLTPNRKHLSQLTGPYRTRIRGRGIDFSEVRSYQPGDDVRHIDWRVTARSNQPHTKLFSEERERNVVIFTDQRSNMAFGSKRCFKSVLACAAHSLIAWSALHSNDRVGSMIASQQLHSLKAKRNQKTLLRSLQQLADSNQQLGHDNFDTITPLSQCLVELQQICKPGSTVFIISDFHDFDEQCFQQLYRISRHCELHAIQIYDPLEEQLPSAGNYRISDGKQHTTINTANPRLREQYREDYLDRRQQLSERLASLHIPLMPLSTEQSPLATLQYYFTPQLLTHRHGRRS</sequence>
<evidence type="ECO:0000313" key="3">
    <source>
        <dbReference type="Proteomes" id="UP000275394"/>
    </source>
</evidence>
<evidence type="ECO:0000259" key="1">
    <source>
        <dbReference type="Pfam" id="PF01882"/>
    </source>
</evidence>
<reference evidence="2 3" key="1">
    <citation type="submission" date="2018-11" db="EMBL/GenBank/DDBJ databases">
        <title>Genomic Encyclopedia of Type Strains, Phase IV (KMG-IV): sequencing the most valuable type-strain genomes for metagenomic binning, comparative biology and taxonomic classification.</title>
        <authorList>
            <person name="Goeker M."/>
        </authorList>
    </citation>
    <scope>NUCLEOTIDE SEQUENCE [LARGE SCALE GENOMIC DNA]</scope>
    <source>
        <strain evidence="2 3">DSM 100316</strain>
    </source>
</reference>
<dbReference type="AlphaFoldDB" id="A0A3N2DZD8"/>
<dbReference type="OrthoDB" id="9776116at2"/>
<dbReference type="PANTHER" id="PTHR33608">
    <property type="entry name" value="BLL2464 PROTEIN"/>
    <property type="match status" value="1"/>
</dbReference>
<protein>
    <submittedName>
        <fullName evidence="2">Uncharacterized protein DUF58</fullName>
    </submittedName>
</protein>